<dbReference type="InterPro" id="IPR012870">
    <property type="entry name" value="DUF1666"/>
</dbReference>
<reference evidence="2" key="1">
    <citation type="journal article" date="2017" name="Front. Plant Sci.">
        <title>Climate Clever Clovers: New Paradigm to Reduce the Environmental Footprint of Ruminants by Breeding Low Methanogenic Forages Utilizing Haplotype Variation.</title>
        <authorList>
            <person name="Kaur P."/>
            <person name="Appels R."/>
            <person name="Bayer P.E."/>
            <person name="Keeble-Gagnere G."/>
            <person name="Wang J."/>
            <person name="Hirakawa H."/>
            <person name="Shirasawa K."/>
            <person name="Vercoe P."/>
            <person name="Stefanova K."/>
            <person name="Durmic Z."/>
            <person name="Nichols P."/>
            <person name="Revell C."/>
            <person name="Isobe S.N."/>
            <person name="Edwards D."/>
            <person name="Erskine W."/>
        </authorList>
    </citation>
    <scope>NUCLEOTIDE SEQUENCE [LARGE SCALE GENOMIC DNA]</scope>
    <source>
        <strain evidence="2">cv. Daliak</strain>
    </source>
</reference>
<dbReference type="Proteomes" id="UP000242715">
    <property type="component" value="Unassembled WGS sequence"/>
</dbReference>
<proteinExistence type="predicted"/>
<gene>
    <name evidence="1" type="ORF">TSUD_166510</name>
</gene>
<protein>
    <submittedName>
        <fullName evidence="1">Uncharacterized protein</fullName>
    </submittedName>
</protein>
<name>A0A2Z6N3I9_TRISU</name>
<organism evidence="1 2">
    <name type="scientific">Trifolium subterraneum</name>
    <name type="common">Subterranean clover</name>
    <dbReference type="NCBI Taxonomy" id="3900"/>
    <lineage>
        <taxon>Eukaryota</taxon>
        <taxon>Viridiplantae</taxon>
        <taxon>Streptophyta</taxon>
        <taxon>Embryophyta</taxon>
        <taxon>Tracheophyta</taxon>
        <taxon>Spermatophyta</taxon>
        <taxon>Magnoliopsida</taxon>
        <taxon>eudicotyledons</taxon>
        <taxon>Gunneridae</taxon>
        <taxon>Pentapetalae</taxon>
        <taxon>rosids</taxon>
        <taxon>fabids</taxon>
        <taxon>Fabales</taxon>
        <taxon>Fabaceae</taxon>
        <taxon>Papilionoideae</taxon>
        <taxon>50 kb inversion clade</taxon>
        <taxon>NPAAA clade</taxon>
        <taxon>Hologalegina</taxon>
        <taxon>IRL clade</taxon>
        <taxon>Trifolieae</taxon>
        <taxon>Trifolium</taxon>
    </lineage>
</organism>
<dbReference type="PANTHER" id="PTHR46741:SF2">
    <property type="entry name" value="RIBOSOMAL PROTEIN L34AE"/>
    <property type="match status" value="1"/>
</dbReference>
<dbReference type="OrthoDB" id="772197at2759"/>
<evidence type="ECO:0000313" key="1">
    <source>
        <dbReference type="EMBL" id="GAU25969.1"/>
    </source>
</evidence>
<dbReference type="EMBL" id="DF973327">
    <property type="protein sequence ID" value="GAU25969.1"/>
    <property type="molecule type" value="Genomic_DNA"/>
</dbReference>
<sequence>MGADPMEKFMRELYSDLEMVYVGHLCLSWEFLHWEYEKALKIWESDQYGLRRFNEVAGEFQQFQVLLQRFIENEPFQGPRVENYARNRCAMRNLLQVPVIKGVHQYSSA</sequence>
<accession>A0A2Z6N3I9</accession>
<dbReference type="Pfam" id="PF07891">
    <property type="entry name" value="DUF1666"/>
    <property type="match status" value="1"/>
</dbReference>
<evidence type="ECO:0000313" key="2">
    <source>
        <dbReference type="Proteomes" id="UP000242715"/>
    </source>
</evidence>
<keyword evidence="2" id="KW-1185">Reference proteome</keyword>
<dbReference type="PANTHER" id="PTHR46741">
    <property type="entry name" value="OS09G0413600 PROTEIN"/>
    <property type="match status" value="1"/>
</dbReference>
<dbReference type="AlphaFoldDB" id="A0A2Z6N3I9"/>